<gene>
    <name evidence="1" type="ORF">ACFQGU_09920</name>
</gene>
<accession>A0ABW1T0G4</accession>
<dbReference type="Proteomes" id="UP001596138">
    <property type="component" value="Unassembled WGS sequence"/>
</dbReference>
<comment type="caution">
    <text evidence="1">The sequence shown here is derived from an EMBL/GenBank/DDBJ whole genome shotgun (WGS) entry which is preliminary data.</text>
</comment>
<dbReference type="EMBL" id="JBHSTI010000008">
    <property type="protein sequence ID" value="MFC6238196.1"/>
    <property type="molecule type" value="Genomic_DNA"/>
</dbReference>
<proteinExistence type="predicted"/>
<reference evidence="2" key="1">
    <citation type="journal article" date="2019" name="Int. J. Syst. Evol. Microbiol.">
        <title>The Global Catalogue of Microorganisms (GCM) 10K type strain sequencing project: providing services to taxonomists for standard genome sequencing and annotation.</title>
        <authorList>
            <consortium name="The Broad Institute Genomics Platform"/>
            <consortium name="The Broad Institute Genome Sequencing Center for Infectious Disease"/>
            <person name="Wu L."/>
            <person name="Ma J."/>
        </authorList>
    </citation>
    <scope>NUCLEOTIDE SEQUENCE [LARGE SCALE GENOMIC DNA]</scope>
    <source>
        <strain evidence="2">CGMCC 4.7317</strain>
    </source>
</reference>
<sequence length="107" mass="11920">MGENQDRGVRDLEEVRGADWSRATWAVPSDDESLVLARQTLTPRGGREVVWRVPAPRLPELCELVSAPESDAEGLLTWAEEDPERLEVLVDGLERMDPPVVDDLSLS</sequence>
<dbReference type="RefSeq" id="WP_386766195.1">
    <property type="nucleotide sequence ID" value="NZ_JBHSTI010000008.1"/>
</dbReference>
<organism evidence="1 2">
    <name type="scientific">Longivirga aurantiaca</name>
    <dbReference type="NCBI Taxonomy" id="1837743"/>
    <lineage>
        <taxon>Bacteria</taxon>
        <taxon>Bacillati</taxon>
        <taxon>Actinomycetota</taxon>
        <taxon>Actinomycetes</taxon>
        <taxon>Sporichthyales</taxon>
        <taxon>Sporichthyaceae</taxon>
        <taxon>Longivirga</taxon>
    </lineage>
</organism>
<protein>
    <submittedName>
        <fullName evidence="1">Uncharacterized protein</fullName>
    </submittedName>
</protein>
<keyword evidence="2" id="KW-1185">Reference proteome</keyword>
<name>A0ABW1T0G4_9ACTN</name>
<evidence type="ECO:0000313" key="1">
    <source>
        <dbReference type="EMBL" id="MFC6238196.1"/>
    </source>
</evidence>
<evidence type="ECO:0000313" key="2">
    <source>
        <dbReference type="Proteomes" id="UP001596138"/>
    </source>
</evidence>